<proteinExistence type="evidence at transcript level"/>
<organism evidence="1">
    <name type="scientific">Ixodes ricinus</name>
    <name type="common">Common tick</name>
    <name type="synonym">Acarus ricinus</name>
    <dbReference type="NCBI Taxonomy" id="34613"/>
    <lineage>
        <taxon>Eukaryota</taxon>
        <taxon>Metazoa</taxon>
        <taxon>Ecdysozoa</taxon>
        <taxon>Arthropoda</taxon>
        <taxon>Chelicerata</taxon>
        <taxon>Arachnida</taxon>
        <taxon>Acari</taxon>
        <taxon>Parasitiformes</taxon>
        <taxon>Ixodida</taxon>
        <taxon>Ixodoidea</taxon>
        <taxon>Ixodidae</taxon>
        <taxon>Ixodinae</taxon>
        <taxon>Ixodes</taxon>
    </lineage>
</organism>
<protein>
    <submittedName>
        <fullName evidence="1">Uncharacterized protein</fullName>
    </submittedName>
</protein>
<accession>A0A0K8RBN5</accession>
<reference evidence="1" key="1">
    <citation type="submission" date="2012-12" db="EMBL/GenBank/DDBJ databases">
        <title>Identification and characterization of a phenylalanine ammonia-lyase gene family in Isatis indigotica Fort.</title>
        <authorList>
            <person name="Liu Q."/>
            <person name="Chen J."/>
            <person name="Zhou X."/>
            <person name="Di P."/>
            <person name="Xiao Y."/>
            <person name="Xuan H."/>
            <person name="Zhang L."/>
            <person name="Chen W."/>
        </authorList>
    </citation>
    <scope>NUCLEOTIDE SEQUENCE</scope>
    <source>
        <tissue evidence="1">Salivary gland</tissue>
    </source>
</reference>
<name>A0A0K8RBN5_IXORI</name>
<sequence length="120" mass="13638">MRVYLPEPYAHLWNALQLTRKLSLPHTICTTTFLATGCYSLLVEYFSHCPAGFAICWHCTPFEYCVMPFKTALMEVVDNLELTNMLILEVFSPSFFALASSQSGIYTTLVFKLSLSFVFS</sequence>
<dbReference type="EMBL" id="GADI01005263">
    <property type="protein sequence ID" value="JAA68545.1"/>
    <property type="molecule type" value="mRNA"/>
</dbReference>
<dbReference type="AlphaFoldDB" id="A0A0K8RBN5"/>
<evidence type="ECO:0000313" key="1">
    <source>
        <dbReference type="EMBL" id="JAA68545.1"/>
    </source>
</evidence>